<sequence>MSLMRTSTATRTSSEVPLQRLDGDDEVEGRELVLRGGKLSPRSSPAFDPSERRQRQPIHPIPVSSARVDQKDGPQRVIGGNANVQNSTNAKAGSQTLENPSATNFLTNSAPIYNQNVNSGSGQQNIKVIGDFEVPSSYTPTAAPPEYEIPFESEHNEKRGSGLQKSNISNGIKNKTAGDDRPNGYSQTLRDPHGRTHLRTMAPVYNQNVNSGSGQQNINVKGRMGFQKKGSQEPSTQGLDRRESRPACLSGQTSPPSYRSRSPDRFAPHSRRSFVASRPYSPNRYRDRREPDYDERRGHVRSRDHRSRSPARIAPRNRNESVVSRPHSPRRYNPTRDREYAERHGSRGDNYGDRYSSRHDDDYDDGYDDDYGSRRDDGHDDRYGRGRSASDEDSYGSYYSPHYSSDYSSDYSPY</sequence>
<proteinExistence type="predicted"/>
<feature type="compositionally biased region" description="Basic and acidic residues" evidence="1">
    <location>
        <begin position="284"/>
        <end position="297"/>
    </location>
</feature>
<gene>
    <name evidence="2" type="ORF">AA0114_g6756</name>
</gene>
<feature type="compositionally biased region" description="Polar residues" evidence="1">
    <location>
        <begin position="1"/>
        <end position="16"/>
    </location>
</feature>
<dbReference type="EMBL" id="PDXA01000021">
    <property type="protein sequence ID" value="RYN49106.1"/>
    <property type="molecule type" value="Genomic_DNA"/>
</dbReference>
<evidence type="ECO:0000313" key="3">
    <source>
        <dbReference type="Proteomes" id="UP000292402"/>
    </source>
</evidence>
<feature type="compositionally biased region" description="Basic residues" evidence="1">
    <location>
        <begin position="298"/>
        <end position="309"/>
    </location>
</feature>
<feature type="compositionally biased region" description="Basic and acidic residues" evidence="1">
    <location>
        <begin position="371"/>
        <end position="390"/>
    </location>
</feature>
<accession>A0A4Q4MEB2</accession>
<feature type="compositionally biased region" description="Low complexity" evidence="1">
    <location>
        <begin position="395"/>
        <end position="414"/>
    </location>
</feature>
<feature type="compositionally biased region" description="Polar residues" evidence="1">
    <location>
        <begin position="163"/>
        <end position="173"/>
    </location>
</feature>
<dbReference type="AlphaFoldDB" id="A0A4Q4MEB2"/>
<dbReference type="Proteomes" id="UP000292402">
    <property type="component" value="Unassembled WGS sequence"/>
</dbReference>
<comment type="caution">
    <text evidence="2">The sequence shown here is derived from an EMBL/GenBank/DDBJ whole genome shotgun (WGS) entry which is preliminary data.</text>
</comment>
<feature type="compositionally biased region" description="Basic and acidic residues" evidence="1">
    <location>
        <begin position="334"/>
        <end position="361"/>
    </location>
</feature>
<feature type="region of interest" description="Disordered" evidence="1">
    <location>
        <begin position="154"/>
        <end position="195"/>
    </location>
</feature>
<name>A0A4Q4MEB2_9PLEO</name>
<protein>
    <submittedName>
        <fullName evidence="2">Uncharacterized protein</fullName>
    </submittedName>
</protein>
<feature type="region of interest" description="Disordered" evidence="1">
    <location>
        <begin position="1"/>
        <end position="103"/>
    </location>
</feature>
<feature type="compositionally biased region" description="Polar residues" evidence="1">
    <location>
        <begin position="82"/>
        <end position="103"/>
    </location>
</feature>
<feature type="region of interest" description="Disordered" evidence="1">
    <location>
        <begin position="225"/>
        <end position="414"/>
    </location>
</feature>
<evidence type="ECO:0000256" key="1">
    <source>
        <dbReference type="SAM" id="MobiDB-lite"/>
    </source>
</evidence>
<organism evidence="2 3">
    <name type="scientific">Alternaria tenuissima</name>
    <dbReference type="NCBI Taxonomy" id="119927"/>
    <lineage>
        <taxon>Eukaryota</taxon>
        <taxon>Fungi</taxon>
        <taxon>Dikarya</taxon>
        <taxon>Ascomycota</taxon>
        <taxon>Pezizomycotina</taxon>
        <taxon>Dothideomycetes</taxon>
        <taxon>Pleosporomycetidae</taxon>
        <taxon>Pleosporales</taxon>
        <taxon>Pleosporineae</taxon>
        <taxon>Pleosporaceae</taxon>
        <taxon>Alternaria</taxon>
        <taxon>Alternaria sect. Alternaria</taxon>
        <taxon>Alternaria alternata complex</taxon>
    </lineage>
</organism>
<evidence type="ECO:0000313" key="2">
    <source>
        <dbReference type="EMBL" id="RYN49106.1"/>
    </source>
</evidence>
<reference evidence="3" key="1">
    <citation type="journal article" date="2019" name="bioRxiv">
        <title>Genomics, evolutionary history and diagnostics of the Alternaria alternata species group including apple and Asian pear pathotypes.</title>
        <authorList>
            <person name="Armitage A.D."/>
            <person name="Cockerton H.M."/>
            <person name="Sreenivasaprasad S."/>
            <person name="Woodhall J.W."/>
            <person name="Lane C.R."/>
            <person name="Harrison R.J."/>
            <person name="Clarkson J.P."/>
        </authorList>
    </citation>
    <scope>NUCLEOTIDE SEQUENCE [LARGE SCALE GENOMIC DNA]</scope>
    <source>
        <strain evidence="3">FERA 1082</strain>
    </source>
</reference>